<sequence length="290" mass="33875">MRNITKQLELLSNSHYSVLLVDRTKEKTAFNYNLYGRTALTVEEVKKAVNTLHYYNNNKSHDIYIKAEMGDFYNLVIDDLTSETLIDLLSICSFNYVVKSSTGNYQAIINIKKTDFTKAQADYLVKFLNEKYGDPNFSGANHYFRLVSFHNKKAKNNNELVEFLPFKNIRTEEETIAYFKEVLKSFKDNSSKSFKSYKSFENISISFNFEELTEQEKKDTRREVMAEIALCKKMFKNLDFSAVDFRIVKRLFKKGYSKGKIATALTLFTDFQDRHNDPSDYLIRTINKAT</sequence>
<accession>A0ABP2GUF1</accession>
<proteinExistence type="predicted"/>
<organism evidence="3 4">
    <name type="scientific">Actinobacillus minor 202</name>
    <dbReference type="NCBI Taxonomy" id="591023"/>
    <lineage>
        <taxon>Bacteria</taxon>
        <taxon>Pseudomonadati</taxon>
        <taxon>Pseudomonadota</taxon>
        <taxon>Gammaproteobacteria</taxon>
        <taxon>Pasteurellales</taxon>
        <taxon>Pasteurellaceae</taxon>
        <taxon>Actinobacillus</taxon>
    </lineage>
</organism>
<evidence type="ECO:0000259" key="2">
    <source>
        <dbReference type="Pfam" id="PF22448"/>
    </source>
</evidence>
<keyword evidence="4" id="KW-1185">Reference proteome</keyword>
<dbReference type="EMBL" id="ACFT01000065">
    <property type="protein sequence ID" value="EEV24590.1"/>
    <property type="molecule type" value="Genomic_DNA"/>
</dbReference>
<dbReference type="Pfam" id="PF22448">
    <property type="entry name" value="RepB_primase_C"/>
    <property type="match status" value="1"/>
</dbReference>
<feature type="domain" description="RepB/MobA-like C-terminal" evidence="2">
    <location>
        <begin position="239"/>
        <end position="289"/>
    </location>
</feature>
<dbReference type="Gene3D" id="1.10.1240.50">
    <property type="match status" value="1"/>
</dbReference>
<dbReference type="InterPro" id="IPR039459">
    <property type="entry name" value="RepB-like_DNA_primase_dom"/>
</dbReference>
<reference evidence="3 4" key="1">
    <citation type="journal article" date="2010" name="Vet. Microbiol.">
        <title>Production of haemolysins by strains of the Actinobacillus minor/porcitonsillarum complex.</title>
        <authorList>
            <person name="Arya G."/>
            <person name="Niven D.F."/>
        </authorList>
    </citation>
    <scope>NUCLEOTIDE SEQUENCE [LARGE SCALE GENOMIC DNA]</scope>
    <source>
        <strain evidence="4">strain 202</strain>
    </source>
</reference>
<dbReference type="RefSeq" id="WP_005819938.1">
    <property type="nucleotide sequence ID" value="NZ_ACFT01000065.1"/>
</dbReference>
<dbReference type="Pfam" id="PF16793">
    <property type="entry name" value="RepB_primase"/>
    <property type="match status" value="1"/>
</dbReference>
<evidence type="ECO:0000313" key="4">
    <source>
        <dbReference type="Proteomes" id="UP000003394"/>
    </source>
</evidence>
<feature type="domain" description="RepB-like DNA primase" evidence="1">
    <location>
        <begin position="33"/>
        <end position="158"/>
    </location>
</feature>
<evidence type="ECO:0000259" key="1">
    <source>
        <dbReference type="Pfam" id="PF16793"/>
    </source>
</evidence>
<comment type="caution">
    <text evidence="3">The sequence shown here is derived from an EMBL/GenBank/DDBJ whole genome shotgun (WGS) entry which is preliminary data.</text>
</comment>
<gene>
    <name evidence="3" type="ORF">AM202_00150</name>
</gene>
<name>A0ABP2GUF1_9PAST</name>
<protein>
    <submittedName>
        <fullName evidence="3">Primase-like protein</fullName>
    </submittedName>
</protein>
<dbReference type="InterPro" id="IPR054366">
    <property type="entry name" value="RepB/MobA-like_C"/>
</dbReference>
<dbReference type="Gene3D" id="3.30.70.1790">
    <property type="entry name" value="RepB DNA-primase, N-terminal domain"/>
    <property type="match status" value="1"/>
</dbReference>
<evidence type="ECO:0000313" key="3">
    <source>
        <dbReference type="EMBL" id="EEV24590.1"/>
    </source>
</evidence>
<dbReference type="Proteomes" id="UP000003394">
    <property type="component" value="Unassembled WGS sequence"/>
</dbReference>